<sequence length="146" mass="16443">MEFKTPAQQDGFKKVRGWMDELFSQIPWEVLDEPGVGLFMGSAWVEVRLYPWNEDSVINIRSTVVSEAKLDATLQNFLLRENAELRFGAFSLNEAGDILFEHTIVGSTCDPQELEASVMAVLQAADDYDDQIVSRWGGKRALDKSP</sequence>
<feature type="domain" description="TY-Chap central" evidence="1">
    <location>
        <begin position="18"/>
        <end position="143"/>
    </location>
</feature>
<dbReference type="RefSeq" id="WP_110987979.1">
    <property type="nucleotide sequence ID" value="NZ_CAWNWM010000016.1"/>
</dbReference>
<comment type="caution">
    <text evidence="2">The sequence shown here is derived from an EMBL/GenBank/DDBJ whole genome shotgun (WGS) entry which is preliminary data.</text>
</comment>
<dbReference type="Proteomes" id="UP000248857">
    <property type="component" value="Unassembled WGS sequence"/>
</dbReference>
<dbReference type="EMBL" id="PQWO01000016">
    <property type="protein sequence ID" value="PZD71562.1"/>
    <property type="molecule type" value="Genomic_DNA"/>
</dbReference>
<dbReference type="Pfam" id="PF22551">
    <property type="entry name" value="TY-Chap1"/>
    <property type="match status" value="1"/>
</dbReference>
<organism evidence="2 3">
    <name type="scientific">Acaryochloris thomasi RCC1774</name>
    <dbReference type="NCBI Taxonomy" id="1764569"/>
    <lineage>
        <taxon>Bacteria</taxon>
        <taxon>Bacillati</taxon>
        <taxon>Cyanobacteriota</taxon>
        <taxon>Cyanophyceae</taxon>
        <taxon>Acaryochloridales</taxon>
        <taxon>Acaryochloridaceae</taxon>
        <taxon>Acaryochloris</taxon>
        <taxon>Acaryochloris thomasi</taxon>
    </lineage>
</organism>
<keyword evidence="3" id="KW-1185">Reference proteome</keyword>
<evidence type="ECO:0000313" key="3">
    <source>
        <dbReference type="Proteomes" id="UP000248857"/>
    </source>
</evidence>
<dbReference type="AlphaFoldDB" id="A0A2W1JKV8"/>
<evidence type="ECO:0000313" key="2">
    <source>
        <dbReference type="EMBL" id="PZD71562.1"/>
    </source>
</evidence>
<name>A0A2W1JKV8_9CYAN</name>
<dbReference type="SUPFAM" id="SSF69635">
    <property type="entry name" value="Type III secretory system chaperone-like"/>
    <property type="match status" value="1"/>
</dbReference>
<dbReference type="Gene3D" id="3.30.1460.10">
    <property type="match status" value="1"/>
</dbReference>
<dbReference type="OrthoDB" id="459459at2"/>
<evidence type="ECO:0000259" key="1">
    <source>
        <dbReference type="Pfam" id="PF22551"/>
    </source>
</evidence>
<protein>
    <recommendedName>
        <fullName evidence="1">TY-Chap central domain-containing protein</fullName>
    </recommendedName>
</protein>
<reference evidence="2 3" key="1">
    <citation type="journal article" date="2018" name="Sci. Rep.">
        <title>A novel species of the marine cyanobacterium Acaryochloris with a unique pigment content and lifestyle.</title>
        <authorList>
            <person name="Partensky F."/>
            <person name="Six C."/>
            <person name="Ratin M."/>
            <person name="Garczarek L."/>
            <person name="Vaulot D."/>
            <person name="Probert I."/>
            <person name="Calteau A."/>
            <person name="Gourvil P."/>
            <person name="Marie D."/>
            <person name="Grebert T."/>
            <person name="Bouchier C."/>
            <person name="Le Panse S."/>
            <person name="Gachenot M."/>
            <person name="Rodriguez F."/>
            <person name="Garrido J.L."/>
        </authorList>
    </citation>
    <scope>NUCLEOTIDE SEQUENCE [LARGE SCALE GENOMIC DNA]</scope>
    <source>
        <strain evidence="2 3">RCC1774</strain>
    </source>
</reference>
<proteinExistence type="predicted"/>
<accession>A0A2W1JKV8</accession>
<gene>
    <name evidence="2" type="ORF">C1752_06182</name>
</gene>
<dbReference type="InterPro" id="IPR054343">
    <property type="entry name" value="TY-Chap_M"/>
</dbReference>